<dbReference type="EMBL" id="MPTO01000011">
    <property type="protein sequence ID" value="OME20046.1"/>
    <property type="molecule type" value="Genomic_DNA"/>
</dbReference>
<dbReference type="InterPro" id="IPR036271">
    <property type="entry name" value="Tet_transcr_reg_TetR-rel_C_sf"/>
</dbReference>
<feature type="DNA-binding region" description="H-T-H motif" evidence="4">
    <location>
        <begin position="30"/>
        <end position="49"/>
    </location>
</feature>
<gene>
    <name evidence="6" type="ORF">BSK47_13000</name>
</gene>
<dbReference type="GO" id="GO:0000976">
    <property type="term" value="F:transcription cis-regulatory region binding"/>
    <property type="evidence" value="ECO:0007669"/>
    <property type="project" value="TreeGrafter"/>
</dbReference>
<reference evidence="6 7" key="1">
    <citation type="submission" date="2016-10" db="EMBL/GenBank/DDBJ databases">
        <title>Paenibacillus species isolates.</title>
        <authorList>
            <person name="Beno S.M."/>
        </authorList>
    </citation>
    <scope>NUCLEOTIDE SEQUENCE [LARGE SCALE GENOMIC DNA]</scope>
    <source>
        <strain evidence="6 7">FSL H7-0918</strain>
    </source>
</reference>
<evidence type="ECO:0000256" key="2">
    <source>
        <dbReference type="ARBA" id="ARBA00023125"/>
    </source>
</evidence>
<evidence type="ECO:0000313" key="6">
    <source>
        <dbReference type="EMBL" id="OME20046.1"/>
    </source>
</evidence>
<keyword evidence="2 4" id="KW-0238">DNA-binding</keyword>
<evidence type="ECO:0000313" key="7">
    <source>
        <dbReference type="Proteomes" id="UP000187323"/>
    </source>
</evidence>
<evidence type="ECO:0000256" key="1">
    <source>
        <dbReference type="ARBA" id="ARBA00023015"/>
    </source>
</evidence>
<dbReference type="SUPFAM" id="SSF48498">
    <property type="entry name" value="Tetracyclin repressor-like, C-terminal domain"/>
    <property type="match status" value="1"/>
</dbReference>
<proteinExistence type="predicted"/>
<feature type="domain" description="HTH tetR-type" evidence="5">
    <location>
        <begin position="7"/>
        <end position="67"/>
    </location>
</feature>
<dbReference type="InterPro" id="IPR009057">
    <property type="entry name" value="Homeodomain-like_sf"/>
</dbReference>
<comment type="caution">
    <text evidence="6">The sequence shown here is derived from an EMBL/GenBank/DDBJ whole genome shotgun (WGS) entry which is preliminary data.</text>
</comment>
<evidence type="ECO:0000256" key="4">
    <source>
        <dbReference type="PROSITE-ProRule" id="PRU00335"/>
    </source>
</evidence>
<dbReference type="PROSITE" id="PS50977">
    <property type="entry name" value="HTH_TETR_2"/>
    <property type="match status" value="1"/>
</dbReference>
<dbReference type="PANTHER" id="PTHR30055">
    <property type="entry name" value="HTH-TYPE TRANSCRIPTIONAL REGULATOR RUTR"/>
    <property type="match status" value="1"/>
</dbReference>
<dbReference type="SUPFAM" id="SSF46689">
    <property type="entry name" value="Homeodomain-like"/>
    <property type="match status" value="1"/>
</dbReference>
<evidence type="ECO:0000256" key="3">
    <source>
        <dbReference type="ARBA" id="ARBA00023163"/>
    </source>
</evidence>
<dbReference type="Gene3D" id="1.10.357.10">
    <property type="entry name" value="Tetracycline Repressor, domain 2"/>
    <property type="match status" value="1"/>
</dbReference>
<protein>
    <submittedName>
        <fullName evidence="6">TetR family transcriptional regulator</fullName>
    </submittedName>
</protein>
<sequence length="180" mass="19971">MIIVNSNSKRSSILLAASIVVKNNGVEKLTLEAVAKEAGVSKGGLLHHFPNKEALIKSMVEELTSDFFSNVQERVGNASRETGKWGRAFVQAIDDDLKEEQEISTALSAALFTNPDILKKFQDQYSVWQNNIENDGIDPVRSTIVRLAADGLWYSEMFGLGALDKDLRDKVIQELINMTE</sequence>
<name>A0AB36JGH5_9BACL</name>
<evidence type="ECO:0000259" key="5">
    <source>
        <dbReference type="PROSITE" id="PS50977"/>
    </source>
</evidence>
<dbReference type="Pfam" id="PF17937">
    <property type="entry name" value="TetR_C_28"/>
    <property type="match status" value="1"/>
</dbReference>
<dbReference type="AlphaFoldDB" id="A0AB36JGH5"/>
<dbReference type="Pfam" id="PF00440">
    <property type="entry name" value="TetR_N"/>
    <property type="match status" value="1"/>
</dbReference>
<dbReference type="PRINTS" id="PR00455">
    <property type="entry name" value="HTHTETR"/>
</dbReference>
<dbReference type="InterPro" id="IPR041479">
    <property type="entry name" value="TetR_CgmR_C"/>
</dbReference>
<organism evidence="6 7">
    <name type="scientific">Paenibacillus odorifer</name>
    <dbReference type="NCBI Taxonomy" id="189426"/>
    <lineage>
        <taxon>Bacteria</taxon>
        <taxon>Bacillati</taxon>
        <taxon>Bacillota</taxon>
        <taxon>Bacilli</taxon>
        <taxon>Bacillales</taxon>
        <taxon>Paenibacillaceae</taxon>
        <taxon>Paenibacillus</taxon>
    </lineage>
</organism>
<dbReference type="InterPro" id="IPR050109">
    <property type="entry name" value="HTH-type_TetR-like_transc_reg"/>
</dbReference>
<dbReference type="Proteomes" id="UP000187323">
    <property type="component" value="Unassembled WGS sequence"/>
</dbReference>
<accession>A0AB36JGH5</accession>
<dbReference type="InterPro" id="IPR001647">
    <property type="entry name" value="HTH_TetR"/>
</dbReference>
<dbReference type="PANTHER" id="PTHR30055:SF234">
    <property type="entry name" value="HTH-TYPE TRANSCRIPTIONAL REGULATOR BETI"/>
    <property type="match status" value="1"/>
</dbReference>
<keyword evidence="3" id="KW-0804">Transcription</keyword>
<dbReference type="GO" id="GO:0003700">
    <property type="term" value="F:DNA-binding transcription factor activity"/>
    <property type="evidence" value="ECO:0007669"/>
    <property type="project" value="TreeGrafter"/>
</dbReference>
<keyword evidence="1" id="KW-0805">Transcription regulation</keyword>